<evidence type="ECO:0000256" key="4">
    <source>
        <dbReference type="ARBA" id="ARBA00022553"/>
    </source>
</evidence>
<gene>
    <name evidence="16" type="primary">MAP4K3</name>
</gene>
<feature type="active site" description="Proton acceptor" evidence="10">
    <location>
        <position position="136"/>
    </location>
</feature>
<evidence type="ECO:0000256" key="12">
    <source>
        <dbReference type="PROSITE-ProRule" id="PRU10141"/>
    </source>
</evidence>
<dbReference type="AlphaFoldDB" id="A0A8C8FPP4"/>
<dbReference type="SUPFAM" id="SSF56112">
    <property type="entry name" value="Protein kinase-like (PK-like)"/>
    <property type="match status" value="1"/>
</dbReference>
<dbReference type="PROSITE" id="PS50011">
    <property type="entry name" value="PROTEIN_KINASE_DOM"/>
    <property type="match status" value="1"/>
</dbReference>
<feature type="domain" description="CNH" evidence="15">
    <location>
        <begin position="402"/>
        <end position="713"/>
    </location>
</feature>
<evidence type="ECO:0000256" key="2">
    <source>
        <dbReference type="ARBA" id="ARBA00008874"/>
    </source>
</evidence>
<dbReference type="EC" id="2.7.11.1" evidence="9"/>
<feature type="region of interest" description="Disordered" evidence="13">
    <location>
        <begin position="293"/>
        <end position="313"/>
    </location>
</feature>
<evidence type="ECO:0000256" key="9">
    <source>
        <dbReference type="PIRNR" id="PIRNR038172"/>
    </source>
</evidence>
<keyword evidence="4" id="KW-0597">Phosphoprotein</keyword>
<dbReference type="InterPro" id="IPR050629">
    <property type="entry name" value="STE20/SPS1-PAK"/>
</dbReference>
<keyword evidence="7 9" id="KW-0418">Kinase</keyword>
<comment type="function">
    <text evidence="9">Serine/threonine kinase that plays a role in the response to environmental stress. Appears to act upstream of the JUN N-terminal pathway.</text>
</comment>
<dbReference type="GO" id="GO:0005524">
    <property type="term" value="F:ATP binding"/>
    <property type="evidence" value="ECO:0007669"/>
    <property type="project" value="UniProtKB-UniRule"/>
</dbReference>
<evidence type="ECO:0000256" key="6">
    <source>
        <dbReference type="ARBA" id="ARBA00022741"/>
    </source>
</evidence>
<evidence type="ECO:0000256" key="5">
    <source>
        <dbReference type="ARBA" id="ARBA00022679"/>
    </source>
</evidence>
<dbReference type="Proteomes" id="UP000694402">
    <property type="component" value="Unassembled WGS sequence"/>
</dbReference>
<dbReference type="PANTHER" id="PTHR48012">
    <property type="entry name" value="STERILE20-LIKE KINASE, ISOFORM B-RELATED"/>
    <property type="match status" value="1"/>
</dbReference>
<reference evidence="16" key="1">
    <citation type="submission" date="2025-08" db="UniProtKB">
        <authorList>
            <consortium name="Ensembl"/>
        </authorList>
    </citation>
    <scope>IDENTIFICATION</scope>
</reference>
<dbReference type="Pfam" id="PF00780">
    <property type="entry name" value="CNH"/>
    <property type="match status" value="1"/>
</dbReference>
<comment type="catalytic activity">
    <reaction evidence="9">
        <text>L-seryl-[protein] + ATP = O-phospho-L-seryl-[protein] + ADP + H(+)</text>
        <dbReference type="Rhea" id="RHEA:17989"/>
        <dbReference type="Rhea" id="RHEA-COMP:9863"/>
        <dbReference type="Rhea" id="RHEA-COMP:11604"/>
        <dbReference type="ChEBI" id="CHEBI:15378"/>
        <dbReference type="ChEBI" id="CHEBI:29999"/>
        <dbReference type="ChEBI" id="CHEBI:30616"/>
        <dbReference type="ChEBI" id="CHEBI:83421"/>
        <dbReference type="ChEBI" id="CHEBI:456216"/>
        <dbReference type="EC" id="2.7.11.1"/>
    </reaction>
</comment>
<evidence type="ECO:0000256" key="7">
    <source>
        <dbReference type="ARBA" id="ARBA00022777"/>
    </source>
</evidence>
<evidence type="ECO:0000256" key="10">
    <source>
        <dbReference type="PIRSR" id="PIRSR038172-1"/>
    </source>
</evidence>
<dbReference type="PANTHER" id="PTHR48012:SF17">
    <property type="entry name" value="MITOGEN-ACTIVATED PROTEIN KINASE KINASE KINASE KINASE 3"/>
    <property type="match status" value="1"/>
</dbReference>
<dbReference type="InterPro" id="IPR017441">
    <property type="entry name" value="Protein_kinase_ATP_BS"/>
</dbReference>
<dbReference type="GO" id="GO:0005737">
    <property type="term" value="C:cytoplasm"/>
    <property type="evidence" value="ECO:0007669"/>
    <property type="project" value="TreeGrafter"/>
</dbReference>
<comment type="catalytic activity">
    <reaction evidence="9">
        <text>L-threonyl-[protein] + ATP = O-phospho-L-threonyl-[protein] + ADP + H(+)</text>
        <dbReference type="Rhea" id="RHEA:46608"/>
        <dbReference type="Rhea" id="RHEA-COMP:11060"/>
        <dbReference type="Rhea" id="RHEA-COMP:11605"/>
        <dbReference type="ChEBI" id="CHEBI:15378"/>
        <dbReference type="ChEBI" id="CHEBI:30013"/>
        <dbReference type="ChEBI" id="CHEBI:30616"/>
        <dbReference type="ChEBI" id="CHEBI:61977"/>
        <dbReference type="ChEBI" id="CHEBI:456216"/>
        <dbReference type="EC" id="2.7.11.1"/>
    </reaction>
</comment>
<comment type="similarity">
    <text evidence="2 9">Belongs to the protein kinase superfamily. STE Ser/Thr protein kinase family. STE20 subfamily.</text>
</comment>
<dbReference type="PROSITE" id="PS50219">
    <property type="entry name" value="CNH"/>
    <property type="match status" value="1"/>
</dbReference>
<comment type="cofactor">
    <cofactor evidence="1 9">
        <name>Mg(2+)</name>
        <dbReference type="ChEBI" id="CHEBI:18420"/>
    </cofactor>
</comment>
<dbReference type="GeneTree" id="ENSGT00940000155483"/>
<dbReference type="SMART" id="SM00220">
    <property type="entry name" value="S_TKc"/>
    <property type="match status" value="1"/>
</dbReference>
<sequence>MNSSVDLSRRNPQEDFELIQRIGSGTYGDVYKARNVNTGELAAIKVIKLEPGEDFEVVQQEIIVMKDCKHSNIVAYFGSYLRRDKLWISMEYCGGGSLQDIYHVTGPLSESQIAYMSRETLQGLYYLHNKGKMHRDIKGANILLTDNGYVKLADFGVSAQITATLAKRKSFIGTPYWMAPEVAAVERKGGYNQLCDIWAVGITAIELAELQPPMFDLHPMRALFLMTKSNFQPPKLKDKGKWGNNFHHFVKLSLTKNPKKRPTAEKLLQHPFVSQPLSRTLAIELLDKANNPDHTTYNDFDDDDPEPEVQSPPQPLQLQVYPIKWQDEDCHLSSLVLPSHAYLLKHYESKSTMVLTSKMEISKQDISRKDYYCVWLPSNYPTAIVLVPQMGACFSKVFNGCPLKIHCATSWINPDTRDQYLIFGAEEGIYTLNLNELHETSMEQLFPRRCTWLYVMNNCLLSISGKASQLYSHNVAGLFEHARQMQKLPMAIPTHKLPDKMIPRKFAVSNKIPDTKGCQKCCVVRNPYSGHKYLCGAFQSSVVLLEWVEPMQKFMLIKNIDFPLPCPLEVFEMLVVPEQQYPLICVAVSKGTELSQVVRFGTVNPNSTSSWFTEADTPQTCVIHVTQLERDTILVCLDRCIKIVNLQGRLKSSRKLSAELTFNFQIEAIVCLQDSVLAFWRHGMQGRSFKTNEITQEISDNTRIFRLLGSDRVVVLESRPTDNPTAPSNLYILAGHENSY</sequence>
<dbReference type="Gene3D" id="1.10.510.10">
    <property type="entry name" value="Transferase(Phosphotransferase) domain 1"/>
    <property type="match status" value="1"/>
</dbReference>
<dbReference type="InterPro" id="IPR011009">
    <property type="entry name" value="Kinase-like_dom_sf"/>
</dbReference>
<dbReference type="InterPro" id="IPR001180">
    <property type="entry name" value="CNH_dom"/>
</dbReference>
<dbReference type="CDD" id="cd06613">
    <property type="entry name" value="STKc_MAP4K3_like"/>
    <property type="match status" value="1"/>
</dbReference>
<dbReference type="Ensembl" id="ENSOTST00005041083.2">
    <property type="protein sequence ID" value="ENSOTSP00005037779.2"/>
    <property type="gene ID" value="ENSOTSG00005016971.2"/>
</dbReference>
<organism evidence="16 17">
    <name type="scientific">Oncorhynchus tshawytscha</name>
    <name type="common">Chinook salmon</name>
    <name type="synonym">Salmo tshawytscha</name>
    <dbReference type="NCBI Taxonomy" id="74940"/>
    <lineage>
        <taxon>Eukaryota</taxon>
        <taxon>Metazoa</taxon>
        <taxon>Chordata</taxon>
        <taxon>Craniata</taxon>
        <taxon>Vertebrata</taxon>
        <taxon>Euteleostomi</taxon>
        <taxon>Actinopterygii</taxon>
        <taxon>Neopterygii</taxon>
        <taxon>Teleostei</taxon>
        <taxon>Protacanthopterygii</taxon>
        <taxon>Salmoniformes</taxon>
        <taxon>Salmonidae</taxon>
        <taxon>Salmoninae</taxon>
        <taxon>Oncorhynchus</taxon>
    </lineage>
</organism>
<proteinExistence type="inferred from homology"/>
<protein>
    <recommendedName>
        <fullName evidence="9">Mitogen-activated protein kinase kinase kinase kinase</fullName>
        <ecNumber evidence="9">2.7.11.1</ecNumber>
    </recommendedName>
</protein>
<feature type="binding site" evidence="11 12">
    <location>
        <position position="45"/>
    </location>
    <ligand>
        <name>ATP</name>
        <dbReference type="ChEBI" id="CHEBI:30616"/>
    </ligand>
</feature>
<keyword evidence="8 9" id="KW-0067">ATP-binding</keyword>
<evidence type="ECO:0000256" key="8">
    <source>
        <dbReference type="ARBA" id="ARBA00022840"/>
    </source>
</evidence>
<dbReference type="FunFam" id="1.10.510.10:FF:000031">
    <property type="entry name" value="Mitogen-activated protein kinase kinase kinase kinase"/>
    <property type="match status" value="1"/>
</dbReference>
<dbReference type="PROSITE" id="PS00107">
    <property type="entry name" value="PROTEIN_KINASE_ATP"/>
    <property type="match status" value="1"/>
</dbReference>
<evidence type="ECO:0000259" key="15">
    <source>
        <dbReference type="PROSITE" id="PS50219"/>
    </source>
</evidence>
<dbReference type="SMART" id="SM00036">
    <property type="entry name" value="CNH"/>
    <property type="match status" value="1"/>
</dbReference>
<keyword evidence="17" id="KW-1185">Reference proteome</keyword>
<dbReference type="InterPro" id="IPR000719">
    <property type="entry name" value="Prot_kinase_dom"/>
</dbReference>
<evidence type="ECO:0000313" key="17">
    <source>
        <dbReference type="Proteomes" id="UP000694402"/>
    </source>
</evidence>
<evidence type="ECO:0000256" key="11">
    <source>
        <dbReference type="PIRSR" id="PIRSR038172-2"/>
    </source>
</evidence>
<evidence type="ECO:0000256" key="1">
    <source>
        <dbReference type="ARBA" id="ARBA00001946"/>
    </source>
</evidence>
<evidence type="ECO:0000259" key="14">
    <source>
        <dbReference type="PROSITE" id="PS50011"/>
    </source>
</evidence>
<evidence type="ECO:0000313" key="16">
    <source>
        <dbReference type="Ensembl" id="ENSOTSP00005037779.2"/>
    </source>
</evidence>
<dbReference type="InterPro" id="IPR021160">
    <property type="entry name" value="MAPKKKK"/>
</dbReference>
<evidence type="ECO:0000256" key="13">
    <source>
        <dbReference type="SAM" id="MobiDB-lite"/>
    </source>
</evidence>
<dbReference type="GO" id="GO:0008349">
    <property type="term" value="F:MAP kinase kinase kinase kinase activity"/>
    <property type="evidence" value="ECO:0007669"/>
    <property type="project" value="InterPro"/>
</dbReference>
<keyword evidence="3 9" id="KW-0723">Serine/threonine-protein kinase</keyword>
<feature type="binding site" evidence="11">
    <location>
        <begin position="22"/>
        <end position="30"/>
    </location>
    <ligand>
        <name>ATP</name>
        <dbReference type="ChEBI" id="CHEBI:30616"/>
    </ligand>
</feature>
<name>A0A8C8FPP4_ONCTS</name>
<dbReference type="PIRSF" id="PIRSF038172">
    <property type="entry name" value="MAPKKKK"/>
    <property type="match status" value="1"/>
</dbReference>
<evidence type="ECO:0000256" key="3">
    <source>
        <dbReference type="ARBA" id="ARBA00022527"/>
    </source>
</evidence>
<keyword evidence="5 9" id="KW-0808">Transferase</keyword>
<feature type="domain" description="Protein kinase" evidence="14">
    <location>
        <begin position="16"/>
        <end position="273"/>
    </location>
</feature>
<accession>A0A8C8FPP4</accession>
<reference evidence="16" key="2">
    <citation type="submission" date="2025-09" db="UniProtKB">
        <authorList>
            <consortium name="Ensembl"/>
        </authorList>
    </citation>
    <scope>IDENTIFICATION</scope>
</reference>
<keyword evidence="6 9" id="KW-0547">Nucleotide-binding</keyword>
<dbReference type="Pfam" id="PF00069">
    <property type="entry name" value="Pkinase"/>
    <property type="match status" value="1"/>
</dbReference>